<feature type="chain" id="PRO_5013312704" evidence="1">
    <location>
        <begin position="19"/>
        <end position="128"/>
    </location>
</feature>
<dbReference type="EMBL" id="KT282989">
    <property type="protein sequence ID" value="ALS03846.1"/>
    <property type="molecule type" value="mRNA"/>
</dbReference>
<dbReference type="PANTHER" id="PTHR11257">
    <property type="entry name" value="CHEMOSENSORY PROTEIN-RELATED"/>
    <property type="match status" value="1"/>
</dbReference>
<feature type="signal peptide" evidence="1">
    <location>
        <begin position="1"/>
        <end position="18"/>
    </location>
</feature>
<keyword evidence="1" id="KW-0732">Signal</keyword>
<accession>A0A1L2BL84</accession>
<name>A0A1L2BL84_ECTOB</name>
<dbReference type="Gene3D" id="1.10.2080.10">
    <property type="entry name" value="Insect odorant-binding protein A10/Ejaculatory bulb-specific protein 3"/>
    <property type="match status" value="1"/>
</dbReference>
<sequence>MKTATVLCVFAIVALAAARPDAGKYTDRYDNVNLDEVIGNKRLLVPYINCVLEKGRCSPDGKELKSHIKEALETYCAKCTDVQRSGTRRVIGHLINHEPGYWAQLTNKYDPARKYVVRYENELRQTQG</sequence>
<dbReference type="SUPFAM" id="SSF100910">
    <property type="entry name" value="Chemosensory protein Csp2"/>
    <property type="match status" value="1"/>
</dbReference>
<evidence type="ECO:0000313" key="2">
    <source>
        <dbReference type="EMBL" id="ALS03846.1"/>
    </source>
</evidence>
<reference evidence="2" key="1">
    <citation type="submission" date="2015-07" db="EMBL/GenBank/DDBJ databases">
        <title>Transcriptome analysis of odorant reception genes in the tea geometrid, Ectropis obliqua.</title>
        <authorList>
            <person name="Chen Z."/>
            <person name="Ma L."/>
            <person name="Li Z."/>
        </authorList>
    </citation>
    <scope>NUCLEOTIDE SEQUENCE</scope>
</reference>
<evidence type="ECO:0000256" key="1">
    <source>
        <dbReference type="SAM" id="SignalP"/>
    </source>
</evidence>
<protein>
    <submittedName>
        <fullName evidence="2">Chemosensory protein 21</fullName>
    </submittedName>
</protein>
<dbReference type="InterPro" id="IPR036682">
    <property type="entry name" value="OS_D_A10/PebIII_sf"/>
</dbReference>
<proteinExistence type="evidence at transcript level"/>
<organism evidence="2">
    <name type="scientific">Ectropis obliqua</name>
    <name type="common">Tea geometrid moth</name>
    <dbReference type="NCBI Taxonomy" id="248899"/>
    <lineage>
        <taxon>Eukaryota</taxon>
        <taxon>Metazoa</taxon>
        <taxon>Ecdysozoa</taxon>
        <taxon>Arthropoda</taxon>
        <taxon>Hexapoda</taxon>
        <taxon>Insecta</taxon>
        <taxon>Pterygota</taxon>
        <taxon>Neoptera</taxon>
        <taxon>Endopterygota</taxon>
        <taxon>Lepidoptera</taxon>
        <taxon>Glossata</taxon>
        <taxon>Ditrysia</taxon>
        <taxon>Geometroidea</taxon>
        <taxon>Geometridae</taxon>
        <taxon>Ennominae</taxon>
        <taxon>Ectropis</taxon>
    </lineage>
</organism>
<dbReference type="PANTHER" id="PTHR11257:SF12">
    <property type="entry name" value="EJACULATORY BULB-SPECIFIC PROTEIN 3-RELATED"/>
    <property type="match status" value="1"/>
</dbReference>
<dbReference type="Pfam" id="PF03392">
    <property type="entry name" value="OS-D"/>
    <property type="match status" value="1"/>
</dbReference>
<dbReference type="InterPro" id="IPR005055">
    <property type="entry name" value="A10/PebIII"/>
</dbReference>
<dbReference type="AlphaFoldDB" id="A0A1L2BL84"/>